<gene>
    <name evidence="3" type="ORF">ATN88_04675</name>
</gene>
<protein>
    <submittedName>
        <fullName evidence="3">Uncharacterized protein</fullName>
    </submittedName>
</protein>
<accession>A0A135IC45</accession>
<dbReference type="STRING" id="294935.ATN88_04675"/>
<evidence type="ECO:0000313" key="3">
    <source>
        <dbReference type="EMBL" id="KXF83032.1"/>
    </source>
</evidence>
<comment type="caution">
    <text evidence="3">The sequence shown here is derived from an EMBL/GenBank/DDBJ whole genome shotgun (WGS) entry which is preliminary data.</text>
</comment>
<reference evidence="3 4" key="1">
    <citation type="submission" date="2015-11" db="EMBL/GenBank/DDBJ databases">
        <title>Genomic Taxonomy of the Vibrionaceae.</title>
        <authorList>
            <person name="Gomez-Gil B."/>
            <person name="Enciso-Ibarra J."/>
        </authorList>
    </citation>
    <scope>NUCLEOTIDE SEQUENCE [LARGE SCALE GENOMIC DNA]</scope>
    <source>
        <strain evidence="3 4">CAIM 912</strain>
    </source>
</reference>
<dbReference type="EMBL" id="LNTY01000006">
    <property type="protein sequence ID" value="KXF83032.1"/>
    <property type="molecule type" value="Genomic_DNA"/>
</dbReference>
<feature type="coiled-coil region" evidence="1">
    <location>
        <begin position="35"/>
        <end position="69"/>
    </location>
</feature>
<organism evidence="3 4">
    <name type="scientific">Enterovibrio coralii</name>
    <dbReference type="NCBI Taxonomy" id="294935"/>
    <lineage>
        <taxon>Bacteria</taxon>
        <taxon>Pseudomonadati</taxon>
        <taxon>Pseudomonadota</taxon>
        <taxon>Gammaproteobacteria</taxon>
        <taxon>Vibrionales</taxon>
        <taxon>Vibrionaceae</taxon>
        <taxon>Enterovibrio</taxon>
    </lineage>
</organism>
<evidence type="ECO:0000313" key="4">
    <source>
        <dbReference type="Proteomes" id="UP000070529"/>
    </source>
</evidence>
<evidence type="ECO:0000256" key="1">
    <source>
        <dbReference type="SAM" id="Coils"/>
    </source>
</evidence>
<dbReference type="RefSeq" id="WP_067410438.1">
    <property type="nucleotide sequence ID" value="NZ_LNTY01000006.1"/>
</dbReference>
<sequence>MAKASTVLKKHISLVSEMQKAAKPNSVKNPIMKTRETALAQKARVQSRIAELEKQRAAFNKKIDDAIEREKKQLSEIAQFEDMVKDQDVPNTDVKPKPKPRTPRTPKVSADTLVKATAKRKPATPTTKRRPTKK</sequence>
<feature type="compositionally biased region" description="Basic residues" evidence="2">
    <location>
        <begin position="117"/>
        <end position="134"/>
    </location>
</feature>
<keyword evidence="1" id="KW-0175">Coiled coil</keyword>
<feature type="region of interest" description="Disordered" evidence="2">
    <location>
        <begin position="78"/>
        <end position="134"/>
    </location>
</feature>
<name>A0A135IC45_9GAMM</name>
<evidence type="ECO:0000256" key="2">
    <source>
        <dbReference type="SAM" id="MobiDB-lite"/>
    </source>
</evidence>
<dbReference type="AlphaFoldDB" id="A0A135IC45"/>
<dbReference type="Proteomes" id="UP000070529">
    <property type="component" value="Unassembled WGS sequence"/>
</dbReference>
<dbReference type="OrthoDB" id="5918925at2"/>
<proteinExistence type="predicted"/>
<keyword evidence="4" id="KW-1185">Reference proteome</keyword>